<keyword evidence="4" id="KW-0560">Oxidoreductase</keyword>
<dbReference type="PRINTS" id="PR00420">
    <property type="entry name" value="RNGMNOXGNASE"/>
</dbReference>
<feature type="transmembrane region" description="Helical" evidence="5">
    <location>
        <begin position="375"/>
        <end position="395"/>
    </location>
</feature>
<evidence type="ECO:0000256" key="2">
    <source>
        <dbReference type="ARBA" id="ARBA00022630"/>
    </source>
</evidence>
<accession>A0AAD6ZAU3</accession>
<proteinExistence type="predicted"/>
<dbReference type="GO" id="GO:0071949">
    <property type="term" value="F:FAD binding"/>
    <property type="evidence" value="ECO:0007669"/>
    <property type="project" value="InterPro"/>
</dbReference>
<feature type="domain" description="FAD-binding" evidence="6">
    <location>
        <begin position="17"/>
        <end position="271"/>
    </location>
</feature>
<keyword evidence="2" id="KW-0285">Flavoprotein</keyword>
<dbReference type="InterPro" id="IPR002938">
    <property type="entry name" value="FAD-bd"/>
</dbReference>
<dbReference type="InterPro" id="IPR050641">
    <property type="entry name" value="RIFMO-like"/>
</dbReference>
<gene>
    <name evidence="7" type="ORF">DFH08DRAFT_790921</name>
</gene>
<evidence type="ECO:0000313" key="7">
    <source>
        <dbReference type="EMBL" id="KAJ7314436.1"/>
    </source>
</evidence>
<dbReference type="PANTHER" id="PTHR43004:SF19">
    <property type="entry name" value="BINDING MONOOXYGENASE, PUTATIVE (JCVI)-RELATED"/>
    <property type="match status" value="1"/>
</dbReference>
<sequence length="400" mass="44434">MAALEPTPVFPFVSPSKEPIWIGQNRLEGILRDALQKYFCEVEFGTTLVSLTQDVNGVHATIVKGDGKEETQRFEFLVSADGARGVVRSQLGLTFLGESRPGDKAIIGDIRVECLGQDVSTPRTLHITHRIAAAEFGKSRMERPCAPCGFCATSLILTFPGLDYDAVMKDRAAFQDAIHTTTGREDLKVLELVWLAPWRPNIRMVNKFSAGRCFVAGDAGHVHSPTSGQGLNSGVQDSFNLAWKLALVANGQAPISLLDSYDERIPVIKEMLHTITALLNRTTDVTNSDDSSRWDRGGPFLQLGVNYRWSTIVLDEQDGETTERTPNDAYGVELRGLKAGDRAPDALELKDVRGGQAAVRHWRRSRRCWTVFQPYLQRVISTTFYLLAVIMDYIVALQFY</sequence>
<protein>
    <submittedName>
        <fullName evidence="7">FAD binding domain-containing protein</fullName>
    </submittedName>
</protein>
<dbReference type="Gene3D" id="3.30.70.2450">
    <property type="match status" value="1"/>
</dbReference>
<evidence type="ECO:0000256" key="5">
    <source>
        <dbReference type="SAM" id="Phobius"/>
    </source>
</evidence>
<dbReference type="Proteomes" id="UP001218218">
    <property type="component" value="Unassembled WGS sequence"/>
</dbReference>
<organism evidence="7 8">
    <name type="scientific">Mycena albidolilacea</name>
    <dbReference type="NCBI Taxonomy" id="1033008"/>
    <lineage>
        <taxon>Eukaryota</taxon>
        <taxon>Fungi</taxon>
        <taxon>Dikarya</taxon>
        <taxon>Basidiomycota</taxon>
        <taxon>Agaricomycotina</taxon>
        <taxon>Agaricomycetes</taxon>
        <taxon>Agaricomycetidae</taxon>
        <taxon>Agaricales</taxon>
        <taxon>Marasmiineae</taxon>
        <taxon>Mycenaceae</taxon>
        <taxon>Mycena</taxon>
    </lineage>
</organism>
<evidence type="ECO:0000313" key="8">
    <source>
        <dbReference type="Proteomes" id="UP001218218"/>
    </source>
</evidence>
<evidence type="ECO:0000256" key="4">
    <source>
        <dbReference type="ARBA" id="ARBA00023002"/>
    </source>
</evidence>
<dbReference type="Pfam" id="PF01494">
    <property type="entry name" value="FAD_binding_3"/>
    <property type="match status" value="1"/>
</dbReference>
<keyword evidence="3" id="KW-0274">FAD</keyword>
<dbReference type="Gene3D" id="3.50.50.60">
    <property type="entry name" value="FAD/NAD(P)-binding domain"/>
    <property type="match status" value="1"/>
</dbReference>
<dbReference type="SUPFAM" id="SSF51905">
    <property type="entry name" value="FAD/NAD(P)-binding domain"/>
    <property type="match status" value="1"/>
</dbReference>
<dbReference type="AlphaFoldDB" id="A0AAD6ZAU3"/>
<evidence type="ECO:0000256" key="1">
    <source>
        <dbReference type="ARBA" id="ARBA00001974"/>
    </source>
</evidence>
<keyword evidence="5" id="KW-0472">Membrane</keyword>
<dbReference type="InterPro" id="IPR036188">
    <property type="entry name" value="FAD/NAD-bd_sf"/>
</dbReference>
<evidence type="ECO:0000259" key="6">
    <source>
        <dbReference type="Pfam" id="PF01494"/>
    </source>
</evidence>
<dbReference type="PANTHER" id="PTHR43004">
    <property type="entry name" value="TRK SYSTEM POTASSIUM UPTAKE PROTEIN"/>
    <property type="match status" value="1"/>
</dbReference>
<name>A0AAD6ZAU3_9AGAR</name>
<reference evidence="7" key="1">
    <citation type="submission" date="2023-03" db="EMBL/GenBank/DDBJ databases">
        <title>Massive genome expansion in bonnet fungi (Mycena s.s.) driven by repeated elements and novel gene families across ecological guilds.</title>
        <authorList>
            <consortium name="Lawrence Berkeley National Laboratory"/>
            <person name="Harder C.B."/>
            <person name="Miyauchi S."/>
            <person name="Viragh M."/>
            <person name="Kuo A."/>
            <person name="Thoen E."/>
            <person name="Andreopoulos B."/>
            <person name="Lu D."/>
            <person name="Skrede I."/>
            <person name="Drula E."/>
            <person name="Henrissat B."/>
            <person name="Morin E."/>
            <person name="Kohler A."/>
            <person name="Barry K."/>
            <person name="LaButti K."/>
            <person name="Morin E."/>
            <person name="Salamov A."/>
            <person name="Lipzen A."/>
            <person name="Mereny Z."/>
            <person name="Hegedus B."/>
            <person name="Baldrian P."/>
            <person name="Stursova M."/>
            <person name="Weitz H."/>
            <person name="Taylor A."/>
            <person name="Grigoriev I.V."/>
            <person name="Nagy L.G."/>
            <person name="Martin F."/>
            <person name="Kauserud H."/>
        </authorList>
    </citation>
    <scope>NUCLEOTIDE SEQUENCE</scope>
    <source>
        <strain evidence="7">CBHHK002</strain>
    </source>
</reference>
<evidence type="ECO:0000256" key="3">
    <source>
        <dbReference type="ARBA" id="ARBA00022827"/>
    </source>
</evidence>
<dbReference type="GO" id="GO:0016709">
    <property type="term" value="F:oxidoreductase activity, acting on paired donors, with incorporation or reduction of molecular oxygen, NAD(P)H as one donor, and incorporation of one atom of oxygen"/>
    <property type="evidence" value="ECO:0007669"/>
    <property type="project" value="UniProtKB-ARBA"/>
</dbReference>
<dbReference type="EMBL" id="JARIHO010000067">
    <property type="protein sequence ID" value="KAJ7314436.1"/>
    <property type="molecule type" value="Genomic_DNA"/>
</dbReference>
<comment type="caution">
    <text evidence="7">The sequence shown here is derived from an EMBL/GenBank/DDBJ whole genome shotgun (WGS) entry which is preliminary data.</text>
</comment>
<comment type="cofactor">
    <cofactor evidence="1">
        <name>FAD</name>
        <dbReference type="ChEBI" id="CHEBI:57692"/>
    </cofactor>
</comment>
<keyword evidence="5" id="KW-0812">Transmembrane</keyword>
<keyword evidence="8" id="KW-1185">Reference proteome</keyword>
<keyword evidence="5" id="KW-1133">Transmembrane helix</keyword>